<gene>
    <name evidence="1" type="ORF">L207DRAFT_589768</name>
</gene>
<evidence type="ECO:0000313" key="2">
    <source>
        <dbReference type="Proteomes" id="UP000235786"/>
    </source>
</evidence>
<accession>A0A2J6R4H0</accession>
<dbReference type="OrthoDB" id="3469466at2759"/>
<keyword evidence="2" id="KW-1185">Reference proteome</keyword>
<name>A0A2J6R4H0_HYAVF</name>
<proteinExistence type="predicted"/>
<organism evidence="1 2">
    <name type="scientific">Hyaloscypha variabilis (strain UAMH 11265 / GT02V1 / F)</name>
    <name type="common">Meliniomyces variabilis</name>
    <dbReference type="NCBI Taxonomy" id="1149755"/>
    <lineage>
        <taxon>Eukaryota</taxon>
        <taxon>Fungi</taxon>
        <taxon>Dikarya</taxon>
        <taxon>Ascomycota</taxon>
        <taxon>Pezizomycotina</taxon>
        <taxon>Leotiomycetes</taxon>
        <taxon>Helotiales</taxon>
        <taxon>Hyaloscyphaceae</taxon>
        <taxon>Hyaloscypha</taxon>
        <taxon>Hyaloscypha variabilis</taxon>
    </lineage>
</organism>
<protein>
    <submittedName>
        <fullName evidence="1">Uncharacterized protein</fullName>
    </submittedName>
</protein>
<dbReference type="EMBL" id="KZ613956">
    <property type="protein sequence ID" value="PMD33403.1"/>
    <property type="molecule type" value="Genomic_DNA"/>
</dbReference>
<evidence type="ECO:0000313" key="1">
    <source>
        <dbReference type="EMBL" id="PMD33403.1"/>
    </source>
</evidence>
<sequence>MLEVLDSARAITMAIDQHLQGNPAGLTLGAIAKTRIAGECIRMLPFERYHFQRGSLVPNSKHIRCASNASSTAIKVMSIESAEFKDVDREYWKLLLWVLVLGGIAALDKPERSWYVAQLVIFVENLEESTDWGAIEGILERYLWLDSACGHTGPELWEEIECSTDPET</sequence>
<reference evidence="1 2" key="1">
    <citation type="submission" date="2016-04" db="EMBL/GenBank/DDBJ databases">
        <title>A degradative enzymes factory behind the ericoid mycorrhizal symbiosis.</title>
        <authorList>
            <consortium name="DOE Joint Genome Institute"/>
            <person name="Martino E."/>
            <person name="Morin E."/>
            <person name="Grelet G."/>
            <person name="Kuo A."/>
            <person name="Kohler A."/>
            <person name="Daghino S."/>
            <person name="Barry K."/>
            <person name="Choi C."/>
            <person name="Cichocki N."/>
            <person name="Clum A."/>
            <person name="Copeland A."/>
            <person name="Hainaut M."/>
            <person name="Haridas S."/>
            <person name="Labutti K."/>
            <person name="Lindquist E."/>
            <person name="Lipzen A."/>
            <person name="Khouja H.-R."/>
            <person name="Murat C."/>
            <person name="Ohm R."/>
            <person name="Olson A."/>
            <person name="Spatafora J."/>
            <person name="Veneault-Fourrey C."/>
            <person name="Henrissat B."/>
            <person name="Grigoriev I."/>
            <person name="Martin F."/>
            <person name="Perotto S."/>
        </authorList>
    </citation>
    <scope>NUCLEOTIDE SEQUENCE [LARGE SCALE GENOMIC DNA]</scope>
    <source>
        <strain evidence="1 2">F</strain>
    </source>
</reference>
<dbReference type="Proteomes" id="UP000235786">
    <property type="component" value="Unassembled WGS sequence"/>
</dbReference>
<dbReference type="AlphaFoldDB" id="A0A2J6R4H0"/>